<evidence type="ECO:0000256" key="9">
    <source>
        <dbReference type="ARBA" id="ARBA00022737"/>
    </source>
</evidence>
<evidence type="ECO:0000256" key="3">
    <source>
        <dbReference type="ARBA" id="ARBA00007809"/>
    </source>
</evidence>
<keyword evidence="6" id="KW-1003">Cell membrane</keyword>
<organism evidence="14 15">
    <name type="scientific">Actinia tenebrosa</name>
    <name type="common">Australian red waratah sea anemone</name>
    <dbReference type="NCBI Taxonomy" id="6105"/>
    <lineage>
        <taxon>Eukaryota</taxon>
        <taxon>Metazoa</taxon>
        <taxon>Cnidaria</taxon>
        <taxon>Anthozoa</taxon>
        <taxon>Hexacorallia</taxon>
        <taxon>Actiniaria</taxon>
        <taxon>Actiniidae</taxon>
        <taxon>Actinia</taxon>
    </lineage>
</organism>
<evidence type="ECO:0000256" key="5">
    <source>
        <dbReference type="ARBA" id="ARBA00022448"/>
    </source>
</evidence>
<feature type="transmembrane region" description="Helical" evidence="13">
    <location>
        <begin position="64"/>
        <end position="83"/>
    </location>
</feature>
<name>A0A6P8IQA2_ACTTE</name>
<evidence type="ECO:0000256" key="1">
    <source>
        <dbReference type="ARBA" id="ARBA00004651"/>
    </source>
</evidence>
<reference evidence="15" key="1">
    <citation type="submission" date="2025-08" db="UniProtKB">
        <authorList>
            <consortium name="RefSeq"/>
        </authorList>
    </citation>
    <scope>IDENTIFICATION</scope>
    <source>
        <tissue evidence="15">Tentacle</tissue>
    </source>
</reference>
<dbReference type="InterPro" id="IPR047664">
    <property type="entry name" value="SWEET"/>
</dbReference>
<evidence type="ECO:0000256" key="13">
    <source>
        <dbReference type="SAM" id="Phobius"/>
    </source>
</evidence>
<accession>A0A6P8IQA2</accession>
<dbReference type="FunCoup" id="A0A6P8IQA2">
    <property type="interactions" value="736"/>
</dbReference>
<feature type="transmembrane region" description="Helical" evidence="13">
    <location>
        <begin position="6"/>
        <end position="25"/>
    </location>
</feature>
<evidence type="ECO:0000313" key="14">
    <source>
        <dbReference type="Proteomes" id="UP000515163"/>
    </source>
</evidence>
<dbReference type="Pfam" id="PF03083">
    <property type="entry name" value="MtN3_slv"/>
    <property type="match status" value="2"/>
</dbReference>
<dbReference type="AlphaFoldDB" id="A0A6P8IQA2"/>
<keyword evidence="11" id="KW-0333">Golgi apparatus</keyword>
<keyword evidence="5" id="KW-0813">Transport</keyword>
<evidence type="ECO:0000256" key="8">
    <source>
        <dbReference type="ARBA" id="ARBA00022692"/>
    </source>
</evidence>
<evidence type="ECO:0000256" key="12">
    <source>
        <dbReference type="ARBA" id="ARBA00023136"/>
    </source>
</evidence>
<evidence type="ECO:0000313" key="15">
    <source>
        <dbReference type="RefSeq" id="XP_031569087.1"/>
    </source>
</evidence>
<sequence length="214" mass="24274">MLVWFLSWLATVLTIGFFLSGFITCRSMVEKRSTENIQFLPFVTTLANCFLWATYGVLKSDSTLMVVNSVGASLQIIYILCFLYFTSHKTTQMKFLGFLSLAGLIVYLYMMHFITENKSRTYQMGKLCTVVTITMMASPLATMAKVFRTKSTESMQFPFSLMITIVSFIWVCYGFAVDDSNIQLPNAIGVILGLLQLLLFYLYPFKPSKMGVIL</sequence>
<dbReference type="InterPro" id="IPR004316">
    <property type="entry name" value="SWEET_rpt"/>
</dbReference>
<evidence type="ECO:0000256" key="6">
    <source>
        <dbReference type="ARBA" id="ARBA00022475"/>
    </source>
</evidence>
<dbReference type="OrthoDB" id="409725at2759"/>
<dbReference type="FunFam" id="1.20.1280.290:FF:000004">
    <property type="entry name" value="Sugar transporter SWEET"/>
    <property type="match status" value="1"/>
</dbReference>
<proteinExistence type="inferred from homology"/>
<dbReference type="GO" id="GO:0051119">
    <property type="term" value="F:sugar transmembrane transporter activity"/>
    <property type="evidence" value="ECO:0007669"/>
    <property type="project" value="InterPro"/>
</dbReference>
<dbReference type="InParanoid" id="A0A6P8IQA2"/>
<feature type="transmembrane region" description="Helical" evidence="13">
    <location>
        <begin position="95"/>
        <end position="115"/>
    </location>
</feature>
<comment type="similarity">
    <text evidence="3">Belongs to the SWEET sugar transporter family.</text>
</comment>
<dbReference type="GO" id="GO:0000139">
    <property type="term" value="C:Golgi membrane"/>
    <property type="evidence" value="ECO:0007669"/>
    <property type="project" value="UniProtKB-SubCell"/>
</dbReference>
<keyword evidence="10 13" id="KW-1133">Transmembrane helix</keyword>
<dbReference type="GO" id="GO:0005886">
    <property type="term" value="C:plasma membrane"/>
    <property type="evidence" value="ECO:0007669"/>
    <property type="project" value="UniProtKB-SubCell"/>
</dbReference>
<evidence type="ECO:0000256" key="10">
    <source>
        <dbReference type="ARBA" id="ARBA00022989"/>
    </source>
</evidence>
<feature type="transmembrane region" description="Helical" evidence="13">
    <location>
        <begin position="159"/>
        <end position="176"/>
    </location>
</feature>
<keyword evidence="9" id="KW-0677">Repeat</keyword>
<dbReference type="KEGG" id="aten:116303648"/>
<evidence type="ECO:0000256" key="11">
    <source>
        <dbReference type="ARBA" id="ARBA00023034"/>
    </source>
</evidence>
<dbReference type="PANTHER" id="PTHR10791">
    <property type="entry name" value="RAG1-ACTIVATING PROTEIN 1"/>
    <property type="match status" value="1"/>
</dbReference>
<evidence type="ECO:0000256" key="2">
    <source>
        <dbReference type="ARBA" id="ARBA00004653"/>
    </source>
</evidence>
<dbReference type="Gene3D" id="1.20.1280.290">
    <property type="match status" value="2"/>
</dbReference>
<evidence type="ECO:0000256" key="7">
    <source>
        <dbReference type="ARBA" id="ARBA00022597"/>
    </source>
</evidence>
<dbReference type="GeneID" id="116303648"/>
<gene>
    <name evidence="15" type="primary">LOC116303648</name>
</gene>
<keyword evidence="8 13" id="KW-0812">Transmembrane</keyword>
<protein>
    <recommendedName>
        <fullName evidence="4">Sugar transporter SWEET1</fullName>
    </recommendedName>
</protein>
<dbReference type="RefSeq" id="XP_031569087.1">
    <property type="nucleotide sequence ID" value="XM_031713227.1"/>
</dbReference>
<feature type="transmembrane region" description="Helical" evidence="13">
    <location>
        <begin position="182"/>
        <end position="203"/>
    </location>
</feature>
<comment type="subcellular location">
    <subcellularLocation>
        <location evidence="1">Cell membrane</location>
        <topology evidence="1">Multi-pass membrane protein</topology>
    </subcellularLocation>
    <subcellularLocation>
        <location evidence="2">Golgi apparatus membrane</location>
        <topology evidence="2">Multi-pass membrane protein</topology>
    </subcellularLocation>
</comment>
<evidence type="ECO:0000256" key="4">
    <source>
        <dbReference type="ARBA" id="ARBA00021741"/>
    </source>
</evidence>
<dbReference type="PANTHER" id="PTHR10791:SF30">
    <property type="entry name" value="SUGAR TRANSPORTER SWEET1"/>
    <property type="match status" value="1"/>
</dbReference>
<dbReference type="FunFam" id="1.20.1280.290:FF:000010">
    <property type="entry name" value="Sugar transporter SWEET"/>
    <property type="match status" value="1"/>
</dbReference>
<dbReference type="Proteomes" id="UP000515163">
    <property type="component" value="Unplaced"/>
</dbReference>
<keyword evidence="14" id="KW-1185">Reference proteome</keyword>
<keyword evidence="7" id="KW-0762">Sugar transport</keyword>
<feature type="transmembrane region" description="Helical" evidence="13">
    <location>
        <begin position="37"/>
        <end position="58"/>
    </location>
</feature>
<keyword evidence="12 13" id="KW-0472">Membrane</keyword>